<dbReference type="SUPFAM" id="SSF54534">
    <property type="entry name" value="FKBP-like"/>
    <property type="match status" value="1"/>
</dbReference>
<dbReference type="PANTHER" id="PTHR47245">
    <property type="entry name" value="PEPTIDYLPROLYL ISOMERASE"/>
    <property type="match status" value="1"/>
</dbReference>
<name>A0A3N0BGK3_9ACTN</name>
<accession>A0A3N0BGK3</accession>
<dbReference type="InterPro" id="IPR023058">
    <property type="entry name" value="PPIase_PpiC_CS"/>
</dbReference>
<dbReference type="InterPro" id="IPR046357">
    <property type="entry name" value="PPIase_dom_sf"/>
</dbReference>
<dbReference type="Proteomes" id="UP000278632">
    <property type="component" value="Unassembled WGS sequence"/>
</dbReference>
<dbReference type="GO" id="GO:0003755">
    <property type="term" value="F:peptidyl-prolyl cis-trans isomerase activity"/>
    <property type="evidence" value="ECO:0007669"/>
    <property type="project" value="UniProtKB-KW"/>
</dbReference>
<dbReference type="InterPro" id="IPR050245">
    <property type="entry name" value="PrsA_foldase"/>
</dbReference>
<dbReference type="RefSeq" id="WP_123191610.1">
    <property type="nucleotide sequence ID" value="NZ_QICD01000004.1"/>
</dbReference>
<feature type="compositionally biased region" description="Basic and acidic residues" evidence="2">
    <location>
        <begin position="356"/>
        <end position="365"/>
    </location>
</feature>
<dbReference type="SUPFAM" id="SSF109998">
    <property type="entry name" value="Triger factor/SurA peptide-binding domain-like"/>
    <property type="match status" value="1"/>
</dbReference>
<dbReference type="EMBL" id="QICD01000004">
    <property type="protein sequence ID" value="RNL47108.1"/>
    <property type="molecule type" value="Genomic_DNA"/>
</dbReference>
<sequence length="411" mass="44514">MKKLHLVKTVCAVGISAACVWGLAGCTGGNGSSGGSGTDSVAATVNGVEISENDVTKYIENLRTQYGMTDEDSWGKYLVQLDKNPAEFREQVIDAFVTREVIRAHAADRGVTVDDAEVNGYVDQMKSNYESDEKWQAALDQAGMTEDDYRAEVKLQLMDKYLKESFVIDEDPSEADQLQYAQMYATAYDGARRSSHILFDSGAEATAQEVLGKINSGELDFAEAAKEYSHDTASAEKGGDIGWDKTSKLVTEYQDALNTLQKDQVSGLVSSTYGIHIIKCTDVYEAPKTKAEDGTEKVEITSVDQIPSDWLDTIKQSLKSQAQSEAYQKWVDEQREASDVKINDMPADVSYNVDVTKYKTDESSDKSGNPTDQSAQAGNADNSSSNSGNAGNASSEGEQKSEGSAQPAEAS</sequence>
<dbReference type="PROSITE" id="PS51257">
    <property type="entry name" value="PROKAR_LIPOPROTEIN"/>
    <property type="match status" value="1"/>
</dbReference>
<dbReference type="Gene3D" id="1.10.4030.10">
    <property type="entry name" value="Porin chaperone SurA, peptide-binding domain"/>
    <property type="match status" value="1"/>
</dbReference>
<evidence type="ECO:0000259" key="3">
    <source>
        <dbReference type="PROSITE" id="PS50198"/>
    </source>
</evidence>
<dbReference type="PANTHER" id="PTHR47245:SF2">
    <property type="entry name" value="PEPTIDYL-PROLYL CIS-TRANS ISOMERASE HP_0175-RELATED"/>
    <property type="match status" value="1"/>
</dbReference>
<dbReference type="Gene3D" id="3.10.50.40">
    <property type="match status" value="1"/>
</dbReference>
<gene>
    <name evidence="4" type="ORF">DMP08_03555</name>
</gene>
<evidence type="ECO:0000256" key="1">
    <source>
        <dbReference type="PROSITE-ProRule" id="PRU00278"/>
    </source>
</evidence>
<proteinExistence type="predicted"/>
<dbReference type="InterPro" id="IPR027304">
    <property type="entry name" value="Trigger_fact/SurA_dom_sf"/>
</dbReference>
<dbReference type="InterPro" id="IPR000297">
    <property type="entry name" value="PPIase_PpiC"/>
</dbReference>
<keyword evidence="1 4" id="KW-0413">Isomerase</keyword>
<dbReference type="OrthoDB" id="14196at2"/>
<dbReference type="Pfam" id="PF13624">
    <property type="entry name" value="SurA_N_3"/>
    <property type="match status" value="1"/>
</dbReference>
<feature type="compositionally biased region" description="Low complexity" evidence="2">
    <location>
        <begin position="374"/>
        <end position="395"/>
    </location>
</feature>
<keyword evidence="1" id="KW-0697">Rotamase</keyword>
<comment type="caution">
    <text evidence="4">The sequence shown here is derived from an EMBL/GenBank/DDBJ whole genome shotgun (WGS) entry which is preliminary data.</text>
</comment>
<organism evidence="4 5">
    <name type="scientific">Paraeggerthella hongkongensis</name>
    <dbReference type="NCBI Taxonomy" id="230658"/>
    <lineage>
        <taxon>Bacteria</taxon>
        <taxon>Bacillati</taxon>
        <taxon>Actinomycetota</taxon>
        <taxon>Coriobacteriia</taxon>
        <taxon>Eggerthellales</taxon>
        <taxon>Eggerthellaceae</taxon>
        <taxon>Paraeggerthella</taxon>
    </lineage>
</organism>
<feature type="region of interest" description="Disordered" evidence="2">
    <location>
        <begin position="352"/>
        <end position="411"/>
    </location>
</feature>
<dbReference type="AlphaFoldDB" id="A0A3N0BGK3"/>
<evidence type="ECO:0000256" key="2">
    <source>
        <dbReference type="SAM" id="MobiDB-lite"/>
    </source>
</evidence>
<feature type="domain" description="PpiC" evidence="3">
    <location>
        <begin position="189"/>
        <end position="282"/>
    </location>
</feature>
<protein>
    <submittedName>
        <fullName evidence="4">Peptidylprolyl isomerase</fullName>
    </submittedName>
</protein>
<reference evidence="5" key="1">
    <citation type="submission" date="2018-05" db="EMBL/GenBank/DDBJ databases">
        <title>Genome Sequencing of selected type strains of the family Eggerthellaceae.</title>
        <authorList>
            <person name="Danylec N."/>
            <person name="Stoll D.A."/>
            <person name="Doetsch A."/>
            <person name="Huch M."/>
        </authorList>
    </citation>
    <scope>NUCLEOTIDE SEQUENCE [LARGE SCALE GENOMIC DNA]</scope>
    <source>
        <strain evidence="5">DSM 16106</strain>
    </source>
</reference>
<evidence type="ECO:0000313" key="4">
    <source>
        <dbReference type="EMBL" id="RNL47108.1"/>
    </source>
</evidence>
<keyword evidence="5" id="KW-1185">Reference proteome</keyword>
<evidence type="ECO:0000313" key="5">
    <source>
        <dbReference type="Proteomes" id="UP000278632"/>
    </source>
</evidence>
<dbReference type="PROSITE" id="PS50198">
    <property type="entry name" value="PPIC_PPIASE_2"/>
    <property type="match status" value="1"/>
</dbReference>
<dbReference type="Pfam" id="PF00639">
    <property type="entry name" value="Rotamase"/>
    <property type="match status" value="1"/>
</dbReference>
<dbReference type="PROSITE" id="PS01096">
    <property type="entry name" value="PPIC_PPIASE_1"/>
    <property type="match status" value="1"/>
</dbReference>